<keyword evidence="2" id="KW-1185">Reference proteome</keyword>
<dbReference type="AlphaFoldDB" id="A0A1C2IYP4"/>
<protein>
    <submittedName>
        <fullName evidence="1">Growth inhibitor PemK</fullName>
    </submittedName>
</protein>
<evidence type="ECO:0000313" key="1">
    <source>
        <dbReference type="EMBL" id="OCX67840.1"/>
    </source>
</evidence>
<dbReference type="PANTHER" id="PTHR33988">
    <property type="entry name" value="ENDORIBONUCLEASE MAZF-RELATED"/>
    <property type="match status" value="1"/>
</dbReference>
<dbReference type="PANTHER" id="PTHR33988:SF2">
    <property type="entry name" value="ENDORIBONUCLEASE MAZF"/>
    <property type="match status" value="1"/>
</dbReference>
<dbReference type="Gene3D" id="2.30.30.110">
    <property type="match status" value="1"/>
</dbReference>
<dbReference type="SUPFAM" id="SSF50118">
    <property type="entry name" value="Cell growth inhibitor/plasmid maintenance toxic component"/>
    <property type="match status" value="1"/>
</dbReference>
<evidence type="ECO:0000313" key="2">
    <source>
        <dbReference type="Proteomes" id="UP000095008"/>
    </source>
</evidence>
<dbReference type="GO" id="GO:0006402">
    <property type="term" value="P:mRNA catabolic process"/>
    <property type="evidence" value="ECO:0007669"/>
    <property type="project" value="TreeGrafter"/>
</dbReference>
<dbReference type="GO" id="GO:0003677">
    <property type="term" value="F:DNA binding"/>
    <property type="evidence" value="ECO:0007669"/>
    <property type="project" value="InterPro"/>
</dbReference>
<gene>
    <name evidence="1" type="ORF">A6M23_19770</name>
</gene>
<name>A0A1C2IYP4_ACITH</name>
<dbReference type="InterPro" id="IPR003477">
    <property type="entry name" value="PemK-like"/>
</dbReference>
<accession>A0A1C2IYP4</accession>
<dbReference type="Proteomes" id="UP000095008">
    <property type="component" value="Unassembled WGS sequence"/>
</dbReference>
<comment type="caution">
    <text evidence="1">The sequence shown here is derived from an EMBL/GenBank/DDBJ whole genome shotgun (WGS) entry which is preliminary data.</text>
</comment>
<organism evidence="1 2">
    <name type="scientific">Acidithiobacillus thiooxidans</name>
    <name type="common">Thiobacillus thiooxidans</name>
    <dbReference type="NCBI Taxonomy" id="930"/>
    <lineage>
        <taxon>Bacteria</taxon>
        <taxon>Pseudomonadati</taxon>
        <taxon>Pseudomonadota</taxon>
        <taxon>Acidithiobacillia</taxon>
        <taxon>Acidithiobacillales</taxon>
        <taxon>Acidithiobacillaceae</taxon>
        <taxon>Acidithiobacillus</taxon>
    </lineage>
</organism>
<sequence>MQRGALVTVSLHGDYGKPRPAVIVQSNLLSELESVVLCPVTSDLRDAVFRVTIEPNPSNGLRVLSQVMVDKLATLPRSKISAAFGRLDDEKMKAVNRALLLVIGMA</sequence>
<dbReference type="GO" id="GO:0004521">
    <property type="term" value="F:RNA endonuclease activity"/>
    <property type="evidence" value="ECO:0007669"/>
    <property type="project" value="TreeGrafter"/>
</dbReference>
<dbReference type="InterPro" id="IPR011067">
    <property type="entry name" value="Plasmid_toxin/cell-grow_inhib"/>
</dbReference>
<reference evidence="1" key="1">
    <citation type="journal article" date="2016" name="Int. J. Mol. Sci.">
        <title>Comparative genomics of the extreme acidophile Acidithiobacillus thiooxidans reveals intraspecific divergence and niche adaptation.</title>
        <authorList>
            <person name="Zhang X."/>
            <person name="Feng X."/>
            <person name="Tao J."/>
            <person name="Ma L."/>
            <person name="Xiao Y."/>
            <person name="Liang Y."/>
            <person name="Liu X."/>
            <person name="Yin H."/>
        </authorList>
    </citation>
    <scope>NUCLEOTIDE SEQUENCE [LARGE SCALE GENOMIC DNA]</scope>
    <source>
        <strain evidence="1">DXS-W</strain>
    </source>
</reference>
<dbReference type="EMBL" id="LWRY01000296">
    <property type="protein sequence ID" value="OCX67840.1"/>
    <property type="molecule type" value="Genomic_DNA"/>
</dbReference>
<dbReference type="GO" id="GO:0016075">
    <property type="term" value="P:rRNA catabolic process"/>
    <property type="evidence" value="ECO:0007669"/>
    <property type="project" value="TreeGrafter"/>
</dbReference>
<dbReference type="OrthoDB" id="6064990at2"/>
<proteinExistence type="predicted"/>
<dbReference type="Pfam" id="PF02452">
    <property type="entry name" value="PemK_toxin"/>
    <property type="match status" value="1"/>
</dbReference>